<dbReference type="EMBL" id="JAGPXC010000005">
    <property type="protein sequence ID" value="KAH6652720.1"/>
    <property type="molecule type" value="Genomic_DNA"/>
</dbReference>
<dbReference type="Pfam" id="PF12658">
    <property type="entry name" value="Ten1"/>
    <property type="match status" value="1"/>
</dbReference>
<dbReference type="GO" id="GO:1990879">
    <property type="term" value="C:CST complex"/>
    <property type="evidence" value="ECO:0007669"/>
    <property type="project" value="InterPro"/>
</dbReference>
<dbReference type="InterPro" id="IPR024222">
    <property type="entry name" value="Ten1_fungal"/>
</dbReference>
<dbReference type="InterPro" id="IPR012340">
    <property type="entry name" value="NA-bd_OB-fold"/>
</dbReference>
<gene>
    <name evidence="1" type="ORF">BKA67DRAFT_536443</name>
</gene>
<dbReference type="GO" id="GO:0016233">
    <property type="term" value="P:telomere capping"/>
    <property type="evidence" value="ECO:0007669"/>
    <property type="project" value="InterPro"/>
</dbReference>
<dbReference type="GO" id="GO:0043047">
    <property type="term" value="F:single-stranded telomeric DNA binding"/>
    <property type="evidence" value="ECO:0007669"/>
    <property type="project" value="InterPro"/>
</dbReference>
<dbReference type="Gene3D" id="2.40.50.140">
    <property type="entry name" value="Nucleic acid-binding proteins"/>
    <property type="match status" value="1"/>
</dbReference>
<accession>A0A9P8UI94</accession>
<comment type="caution">
    <text evidence="1">The sequence shown here is derived from an EMBL/GenBank/DDBJ whole genome shotgun (WGS) entry which is preliminary data.</text>
</comment>
<protein>
    <submittedName>
        <fullName evidence="1">Uncharacterized protein</fullName>
    </submittedName>
</protein>
<evidence type="ECO:0000313" key="2">
    <source>
        <dbReference type="Proteomes" id="UP000758603"/>
    </source>
</evidence>
<dbReference type="GeneID" id="70129045"/>
<proteinExistence type="predicted"/>
<sequence>MSNGPLPSERCLLSELPARQVGDKHSFPSSSGSNTALVDVKLLLHGLRNGQTDVGQWVHVIGYITSMVKAISIHTKPTVPKTSVQALVVWSAEDFDIATYEKSF</sequence>
<dbReference type="RefSeq" id="XP_045956997.1">
    <property type="nucleotide sequence ID" value="XM_046100153.1"/>
</dbReference>
<dbReference type="OrthoDB" id="5275361at2759"/>
<dbReference type="AlphaFoldDB" id="A0A9P8UI94"/>
<evidence type="ECO:0000313" key="1">
    <source>
        <dbReference type="EMBL" id="KAH6652720.1"/>
    </source>
</evidence>
<dbReference type="Proteomes" id="UP000758603">
    <property type="component" value="Unassembled WGS sequence"/>
</dbReference>
<keyword evidence="2" id="KW-1185">Reference proteome</keyword>
<name>A0A9P8UI94_9PEZI</name>
<reference evidence="1" key="1">
    <citation type="journal article" date="2021" name="Nat. Commun.">
        <title>Genetic determinants of endophytism in the Arabidopsis root mycobiome.</title>
        <authorList>
            <person name="Mesny F."/>
            <person name="Miyauchi S."/>
            <person name="Thiergart T."/>
            <person name="Pickel B."/>
            <person name="Atanasova L."/>
            <person name="Karlsson M."/>
            <person name="Huettel B."/>
            <person name="Barry K.W."/>
            <person name="Haridas S."/>
            <person name="Chen C."/>
            <person name="Bauer D."/>
            <person name="Andreopoulos W."/>
            <person name="Pangilinan J."/>
            <person name="LaButti K."/>
            <person name="Riley R."/>
            <person name="Lipzen A."/>
            <person name="Clum A."/>
            <person name="Drula E."/>
            <person name="Henrissat B."/>
            <person name="Kohler A."/>
            <person name="Grigoriev I.V."/>
            <person name="Martin F.M."/>
            <person name="Hacquard S."/>
        </authorList>
    </citation>
    <scope>NUCLEOTIDE SEQUENCE</scope>
    <source>
        <strain evidence="1">MPI-SDFR-AT-0073</strain>
    </source>
</reference>
<organism evidence="1 2">
    <name type="scientific">Truncatella angustata</name>
    <dbReference type="NCBI Taxonomy" id="152316"/>
    <lineage>
        <taxon>Eukaryota</taxon>
        <taxon>Fungi</taxon>
        <taxon>Dikarya</taxon>
        <taxon>Ascomycota</taxon>
        <taxon>Pezizomycotina</taxon>
        <taxon>Sordariomycetes</taxon>
        <taxon>Xylariomycetidae</taxon>
        <taxon>Amphisphaeriales</taxon>
        <taxon>Sporocadaceae</taxon>
        <taxon>Truncatella</taxon>
    </lineage>
</organism>